<keyword evidence="13" id="KW-1185">Reference proteome</keyword>
<dbReference type="InterPro" id="IPR020922">
    <property type="entry name" value="dITP/XTP_pyrophosphatase"/>
</dbReference>
<feature type="binding site" evidence="10">
    <location>
        <begin position="193"/>
        <end position="194"/>
    </location>
    <ligand>
        <name>substrate</name>
    </ligand>
</feature>
<dbReference type="EMBL" id="ABWK02000017">
    <property type="protein sequence ID" value="EEX68590.1"/>
    <property type="molecule type" value="Genomic_DNA"/>
</dbReference>
<dbReference type="Pfam" id="PF01725">
    <property type="entry name" value="Ham1p_like"/>
    <property type="match status" value="1"/>
</dbReference>
<comment type="similarity">
    <text evidence="1 10 11">Belongs to the HAM1 NTPase family.</text>
</comment>
<evidence type="ECO:0000256" key="1">
    <source>
        <dbReference type="ARBA" id="ARBA00008023"/>
    </source>
</evidence>
<comment type="catalytic activity">
    <reaction evidence="8 10">
        <text>dITP + H2O = dIMP + diphosphate + H(+)</text>
        <dbReference type="Rhea" id="RHEA:28342"/>
        <dbReference type="ChEBI" id="CHEBI:15377"/>
        <dbReference type="ChEBI" id="CHEBI:15378"/>
        <dbReference type="ChEBI" id="CHEBI:33019"/>
        <dbReference type="ChEBI" id="CHEBI:61194"/>
        <dbReference type="ChEBI" id="CHEBI:61382"/>
        <dbReference type="EC" id="3.6.1.66"/>
    </reaction>
</comment>
<organism evidence="12 13">
    <name type="scientific">Mitsuokella multacida DSM 20544</name>
    <dbReference type="NCBI Taxonomy" id="500635"/>
    <lineage>
        <taxon>Bacteria</taxon>
        <taxon>Bacillati</taxon>
        <taxon>Bacillota</taxon>
        <taxon>Negativicutes</taxon>
        <taxon>Selenomonadales</taxon>
        <taxon>Selenomonadaceae</taxon>
        <taxon>Mitsuokella</taxon>
    </lineage>
</organism>
<comment type="function">
    <text evidence="10">Pyrophosphatase that catalyzes the hydrolysis of nucleoside triphosphates to their monophosphate derivatives, with a high preference for the non-canonical purine nucleotides XTP (xanthosine triphosphate), dITP (deoxyinosine triphosphate) and ITP. Seems to function as a house-cleaning enzyme that removes non-canonical purine nucleotides from the nucleotide pool, thus preventing their incorporation into DNA/RNA and avoiding chromosomal lesions.</text>
</comment>
<feature type="binding site" evidence="10">
    <location>
        <begin position="19"/>
        <end position="24"/>
    </location>
    <ligand>
        <name>substrate</name>
    </ligand>
</feature>
<reference evidence="12" key="1">
    <citation type="submission" date="2009-09" db="EMBL/GenBank/DDBJ databases">
        <authorList>
            <person name="Weinstock G."/>
            <person name="Sodergren E."/>
            <person name="Clifton S."/>
            <person name="Fulton L."/>
            <person name="Fulton B."/>
            <person name="Courtney L."/>
            <person name="Fronick C."/>
            <person name="Harrison M."/>
            <person name="Strong C."/>
            <person name="Farmer C."/>
            <person name="Delahaunty K."/>
            <person name="Markovic C."/>
            <person name="Hall O."/>
            <person name="Minx P."/>
            <person name="Tomlinson C."/>
            <person name="Mitreva M."/>
            <person name="Nelson J."/>
            <person name="Hou S."/>
            <person name="Wollam A."/>
            <person name="Pepin K.H."/>
            <person name="Johnson M."/>
            <person name="Bhonagiri V."/>
            <person name="Nash W.E."/>
            <person name="Warren W."/>
            <person name="Chinwalla A."/>
            <person name="Mardis E.R."/>
            <person name="Wilson R.K."/>
        </authorList>
    </citation>
    <scope>NUCLEOTIDE SEQUENCE [LARGE SCALE GENOMIC DNA]</scope>
    <source>
        <strain evidence="12">DSM 20544</strain>
    </source>
</reference>
<comment type="caution">
    <text evidence="10">Lacks conserved residue(s) required for the propagation of feature annotation.</text>
</comment>
<comment type="catalytic activity">
    <reaction evidence="10">
        <text>ITP + H2O = IMP + diphosphate + H(+)</text>
        <dbReference type="Rhea" id="RHEA:29399"/>
        <dbReference type="ChEBI" id="CHEBI:15377"/>
        <dbReference type="ChEBI" id="CHEBI:15378"/>
        <dbReference type="ChEBI" id="CHEBI:33019"/>
        <dbReference type="ChEBI" id="CHEBI:58053"/>
        <dbReference type="ChEBI" id="CHEBI:61402"/>
        <dbReference type="EC" id="3.6.1.66"/>
    </reaction>
</comment>
<keyword evidence="5 10" id="KW-0378">Hydrolase</keyword>
<dbReference type="PATRIC" id="fig|500635.8.peg.1369"/>
<dbReference type="GO" id="GO:0036220">
    <property type="term" value="F:ITP diphosphatase activity"/>
    <property type="evidence" value="ECO:0007669"/>
    <property type="project" value="UniProtKB-UniRule"/>
</dbReference>
<dbReference type="GO" id="GO:0046872">
    <property type="term" value="F:metal ion binding"/>
    <property type="evidence" value="ECO:0007669"/>
    <property type="project" value="UniProtKB-KW"/>
</dbReference>
<dbReference type="CDD" id="cd00515">
    <property type="entry name" value="HAM1"/>
    <property type="match status" value="1"/>
</dbReference>
<evidence type="ECO:0000313" key="13">
    <source>
        <dbReference type="Proteomes" id="UP000003671"/>
    </source>
</evidence>
<comment type="cofactor">
    <cofactor evidence="10">
        <name>Mg(2+)</name>
        <dbReference type="ChEBI" id="CHEBI:18420"/>
    </cofactor>
    <text evidence="10">Binds 1 Mg(2+) ion per subunit.</text>
</comment>
<feature type="binding site" evidence="10">
    <location>
        <begin position="164"/>
        <end position="167"/>
    </location>
    <ligand>
        <name>substrate</name>
    </ligand>
</feature>
<evidence type="ECO:0000256" key="6">
    <source>
        <dbReference type="ARBA" id="ARBA00022842"/>
    </source>
</evidence>
<feature type="binding site" evidence="10">
    <location>
        <position position="188"/>
    </location>
    <ligand>
        <name>substrate</name>
    </ligand>
</feature>
<keyword evidence="7 10" id="KW-0546">Nucleotide metabolism</keyword>
<comment type="catalytic activity">
    <reaction evidence="9 10">
        <text>XTP + H2O = XMP + diphosphate + H(+)</text>
        <dbReference type="Rhea" id="RHEA:28610"/>
        <dbReference type="ChEBI" id="CHEBI:15377"/>
        <dbReference type="ChEBI" id="CHEBI:15378"/>
        <dbReference type="ChEBI" id="CHEBI:33019"/>
        <dbReference type="ChEBI" id="CHEBI:57464"/>
        <dbReference type="ChEBI" id="CHEBI:61314"/>
        <dbReference type="EC" id="3.6.1.66"/>
    </reaction>
</comment>
<feature type="active site" description="Proton acceptor" evidence="10">
    <location>
        <position position="81"/>
    </location>
</feature>
<dbReference type="InterPro" id="IPR029001">
    <property type="entry name" value="ITPase-like_fam"/>
</dbReference>
<dbReference type="GO" id="GO:0009146">
    <property type="term" value="P:purine nucleoside triphosphate catabolic process"/>
    <property type="evidence" value="ECO:0007669"/>
    <property type="project" value="UniProtKB-UniRule"/>
</dbReference>
<proteinExistence type="inferred from homology"/>
<dbReference type="NCBIfam" id="TIGR00042">
    <property type="entry name" value="RdgB/HAM1 family non-canonical purine NTP pyrophosphatase"/>
    <property type="match status" value="1"/>
</dbReference>
<dbReference type="Proteomes" id="UP000003671">
    <property type="component" value="Unassembled WGS sequence"/>
</dbReference>
<name>C9KNG6_9FIRM</name>
<evidence type="ECO:0000256" key="11">
    <source>
        <dbReference type="RuleBase" id="RU003781"/>
    </source>
</evidence>
<evidence type="ECO:0000313" key="12">
    <source>
        <dbReference type="EMBL" id="EEX68590.1"/>
    </source>
</evidence>
<dbReference type="GO" id="GO:0036222">
    <property type="term" value="F:XTP diphosphatase activity"/>
    <property type="evidence" value="ECO:0007669"/>
    <property type="project" value="UniProtKB-UniRule"/>
</dbReference>
<dbReference type="FunFam" id="3.90.950.10:FF:000001">
    <property type="entry name" value="dITP/XTP pyrophosphatase"/>
    <property type="match status" value="1"/>
</dbReference>
<dbReference type="Gene3D" id="3.90.950.10">
    <property type="match status" value="1"/>
</dbReference>
<dbReference type="EC" id="3.6.1.66" evidence="10"/>
<dbReference type="GO" id="GO:0000166">
    <property type="term" value="F:nucleotide binding"/>
    <property type="evidence" value="ECO:0007669"/>
    <property type="project" value="UniProtKB-KW"/>
</dbReference>
<dbReference type="GO" id="GO:0017111">
    <property type="term" value="F:ribonucleoside triphosphate phosphatase activity"/>
    <property type="evidence" value="ECO:0007669"/>
    <property type="project" value="InterPro"/>
</dbReference>
<evidence type="ECO:0000256" key="4">
    <source>
        <dbReference type="ARBA" id="ARBA00022741"/>
    </source>
</evidence>
<evidence type="ECO:0000256" key="2">
    <source>
        <dbReference type="ARBA" id="ARBA00011738"/>
    </source>
</evidence>
<dbReference type="HAMAP" id="MF_01405">
    <property type="entry name" value="Non_canon_purine_NTPase"/>
    <property type="match status" value="1"/>
</dbReference>
<dbReference type="GO" id="GO:0009117">
    <property type="term" value="P:nucleotide metabolic process"/>
    <property type="evidence" value="ECO:0007669"/>
    <property type="project" value="UniProtKB-KW"/>
</dbReference>
<evidence type="ECO:0000256" key="8">
    <source>
        <dbReference type="ARBA" id="ARBA00051875"/>
    </source>
</evidence>
<evidence type="ECO:0000256" key="9">
    <source>
        <dbReference type="ARBA" id="ARBA00052017"/>
    </source>
</evidence>
<evidence type="ECO:0000256" key="3">
    <source>
        <dbReference type="ARBA" id="ARBA00022723"/>
    </source>
</evidence>
<feature type="binding site" evidence="10">
    <location>
        <position position="82"/>
    </location>
    <ligand>
        <name>substrate</name>
    </ligand>
</feature>
<dbReference type="SUPFAM" id="SSF52972">
    <property type="entry name" value="ITPase-like"/>
    <property type="match status" value="1"/>
</dbReference>
<comment type="subunit">
    <text evidence="2 10">Homodimer.</text>
</comment>
<gene>
    <name evidence="12" type="primary">rdgB</name>
    <name evidence="12" type="ORF">MITSMUL_04656</name>
</gene>
<dbReference type="HOGENOM" id="CLU_082080_0_2_9"/>
<evidence type="ECO:0000256" key="5">
    <source>
        <dbReference type="ARBA" id="ARBA00022801"/>
    </source>
</evidence>
<accession>C9KNG6</accession>
<dbReference type="eggNOG" id="COG0127">
    <property type="taxonomic scope" value="Bacteria"/>
</dbReference>
<dbReference type="STRING" id="500635.MITSMUL_04656"/>
<dbReference type="GO" id="GO:0035870">
    <property type="term" value="F:dITP diphosphatase activity"/>
    <property type="evidence" value="ECO:0007669"/>
    <property type="project" value="UniProtKB-UniRule"/>
</dbReference>
<dbReference type="InterPro" id="IPR002637">
    <property type="entry name" value="RdgB/HAM1"/>
</dbReference>
<comment type="caution">
    <text evidence="12">The sequence shown here is derived from an EMBL/GenBank/DDBJ whole genome shotgun (WGS) entry which is preliminary data.</text>
</comment>
<feature type="binding site" evidence="10">
    <location>
        <position position="81"/>
    </location>
    <ligand>
        <name>Mg(2+)</name>
        <dbReference type="ChEBI" id="CHEBI:18420"/>
    </ligand>
</feature>
<keyword evidence="6 10" id="KW-0460">Magnesium</keyword>
<evidence type="ECO:0000256" key="10">
    <source>
        <dbReference type="HAMAP-Rule" id="MF_01405"/>
    </source>
</evidence>
<keyword evidence="3 10" id="KW-0479">Metal-binding</keyword>
<dbReference type="GO" id="GO:0005829">
    <property type="term" value="C:cytosol"/>
    <property type="evidence" value="ECO:0007669"/>
    <property type="project" value="TreeGrafter"/>
</dbReference>
<keyword evidence="4 10" id="KW-0547">Nucleotide-binding</keyword>
<dbReference type="PANTHER" id="PTHR11067">
    <property type="entry name" value="INOSINE TRIPHOSPHATE PYROPHOSPHATASE/HAM1 PROTEIN"/>
    <property type="match status" value="1"/>
</dbReference>
<sequence>MKRLENWRGEKMKKIVIATKNKGKVREMREALSHLPVEVVSLAEFGALPDAVEDGKTFAENARIKASFYRGKTGCACLADDSGLEVEVLGGKPGIFSARFAGFHADDATNNEKLMEELRKAGVESSPADYRCALAFVDEDGTNLLTEGRCDGTVRMVPRGENGFGYDPYFYTEAYPDRTMAELSLEEKDAISHRGRALRAMVKELEERLR</sequence>
<evidence type="ECO:0000256" key="7">
    <source>
        <dbReference type="ARBA" id="ARBA00023080"/>
    </source>
</evidence>
<dbReference type="AlphaFoldDB" id="C9KNG6"/>
<dbReference type="PANTHER" id="PTHR11067:SF9">
    <property type="entry name" value="INOSINE TRIPHOSPHATE PYROPHOSPHATASE"/>
    <property type="match status" value="1"/>
</dbReference>
<protein>
    <recommendedName>
        <fullName evidence="10">dITP/XTP pyrophosphatase</fullName>
        <ecNumber evidence="10">3.6.1.66</ecNumber>
    </recommendedName>
    <alternativeName>
        <fullName evidence="10">Non-canonical purine NTP pyrophosphatase</fullName>
    </alternativeName>
    <alternativeName>
        <fullName evidence="10">Non-standard purine NTP pyrophosphatase</fullName>
    </alternativeName>
    <alternativeName>
        <fullName evidence="10">Nucleoside-triphosphate diphosphatase</fullName>
    </alternativeName>
    <alternativeName>
        <fullName evidence="10">Nucleoside-triphosphate pyrophosphatase</fullName>
        <shortName evidence="10">NTPase</shortName>
    </alternativeName>
</protein>